<keyword evidence="2" id="KW-0808">Transferase</keyword>
<dbReference type="GO" id="GO:0008728">
    <property type="term" value="F:GTP diphosphokinase activity"/>
    <property type="evidence" value="ECO:0007669"/>
    <property type="project" value="UniProtKB-EC"/>
</dbReference>
<dbReference type="Gene3D" id="3.30.70.260">
    <property type="match status" value="1"/>
</dbReference>
<dbReference type="EMBL" id="UFSB01000001">
    <property type="protein sequence ID" value="SUU38355.1"/>
    <property type="molecule type" value="Genomic_DNA"/>
</dbReference>
<feature type="domain" description="ACT" evidence="1">
    <location>
        <begin position="27"/>
        <end position="100"/>
    </location>
</feature>
<dbReference type="FunFam" id="3.30.70.260:FF:000010">
    <property type="entry name" value="GTP pyrophosphokinase RelA"/>
    <property type="match status" value="1"/>
</dbReference>
<dbReference type="InterPro" id="IPR045865">
    <property type="entry name" value="ACT-like_dom_sf"/>
</dbReference>
<evidence type="ECO:0000259" key="1">
    <source>
        <dbReference type="PROSITE" id="PS51671"/>
    </source>
</evidence>
<evidence type="ECO:0000313" key="2">
    <source>
        <dbReference type="EMBL" id="SUU38355.1"/>
    </source>
</evidence>
<dbReference type="InterPro" id="IPR002912">
    <property type="entry name" value="ACT_dom"/>
</dbReference>
<sequence>MELQKAHPERAVESIWGENYASGFRLSIRIVASDRNGLLRDITTVLANEKISVLGVSSCADTKKQLATINMEIELNNVQMLSKILARLEKLDDVIEAKRL</sequence>
<dbReference type="CDD" id="cd04876">
    <property type="entry name" value="ACT_RelA-SpoT"/>
    <property type="match status" value="1"/>
</dbReference>
<protein>
    <submittedName>
        <fullName evidence="2">(P)ppGpp synthetase I SpoT/RelA</fullName>
        <ecNumber evidence="2">2.7.6.5</ecNumber>
    </submittedName>
</protein>
<dbReference type="EC" id="2.7.6.5" evidence="2"/>
<dbReference type="SUPFAM" id="SSF55021">
    <property type="entry name" value="ACT-like"/>
    <property type="match status" value="1"/>
</dbReference>
<accession>A0A380VGF2</accession>
<evidence type="ECO:0000313" key="3">
    <source>
        <dbReference type="Proteomes" id="UP000254507"/>
    </source>
</evidence>
<proteinExistence type="predicted"/>
<organism evidence="2 3">
    <name type="scientific">Actinobacillus seminis</name>
    <dbReference type="NCBI Taxonomy" id="722"/>
    <lineage>
        <taxon>Bacteria</taxon>
        <taxon>Pseudomonadati</taxon>
        <taxon>Pseudomonadota</taxon>
        <taxon>Gammaproteobacteria</taxon>
        <taxon>Pasteurellales</taxon>
        <taxon>Pasteurellaceae</taxon>
        <taxon>Actinobacillus</taxon>
    </lineage>
</organism>
<gene>
    <name evidence="2" type="primary">relA_1</name>
    <name evidence="2" type="ORF">NCTC10851_02046</name>
</gene>
<dbReference type="Pfam" id="PF13291">
    <property type="entry name" value="ACT_4"/>
    <property type="match status" value="1"/>
</dbReference>
<dbReference type="PROSITE" id="PS51671">
    <property type="entry name" value="ACT"/>
    <property type="match status" value="1"/>
</dbReference>
<name>A0A380VGF2_9PAST</name>
<dbReference type="AlphaFoldDB" id="A0A380VGF2"/>
<reference evidence="2 3" key="1">
    <citation type="submission" date="2018-06" db="EMBL/GenBank/DDBJ databases">
        <authorList>
            <consortium name="Pathogen Informatics"/>
            <person name="Doyle S."/>
        </authorList>
    </citation>
    <scope>NUCLEOTIDE SEQUENCE [LARGE SCALE GENOMIC DNA]</scope>
    <source>
        <strain evidence="2 3">NCTC10851</strain>
    </source>
</reference>
<dbReference type="Proteomes" id="UP000254507">
    <property type="component" value="Unassembled WGS sequence"/>
</dbReference>